<dbReference type="Proteomes" id="UP000199614">
    <property type="component" value="Unassembled WGS sequence"/>
</dbReference>
<protein>
    <recommendedName>
        <fullName evidence="3">SalK</fullName>
    </recommendedName>
</protein>
<proteinExistence type="predicted"/>
<sequence length="308" mass="32571">MDYRTMRGLFFAPPDGPRPPPPAAASPSRARALRDAIEPLACLSIWSPEAAEDYAALGLDDYFAAYVWQRVAPLGTPPEPLAVAALGVFDGDLIGPQYTLGTAAVDRDALVAVRLAAPGRTLRRVLGDDLPDLDREAAAAVVALRRGIDAADRTARPLFAGLLAEPWPDDPAAALVHACHVLREHRGDSHLAVCAVDGLDAVQMNVLTELWCGYPLGSYTASRGWTPDRIDAAADALRARGLLTRGGLSTEGLQHRAVLEERTDAMQRAVVAAIGTDLYPLTRLLGSWSDALVAAGAAPPDPAKRLAG</sequence>
<dbReference type="AlphaFoldDB" id="A0A1I5AEA0"/>
<dbReference type="EMBL" id="FOUY01000017">
    <property type="protein sequence ID" value="SFN60757.1"/>
    <property type="molecule type" value="Genomic_DNA"/>
</dbReference>
<keyword evidence="2" id="KW-1185">Reference proteome</keyword>
<reference evidence="1 2" key="1">
    <citation type="submission" date="2016-10" db="EMBL/GenBank/DDBJ databases">
        <authorList>
            <person name="de Groot N.N."/>
        </authorList>
    </citation>
    <scope>NUCLEOTIDE SEQUENCE [LARGE SCALE GENOMIC DNA]</scope>
    <source>
        <strain evidence="1 2">CGMCC 4.1877</strain>
    </source>
</reference>
<evidence type="ECO:0008006" key="3">
    <source>
        <dbReference type="Google" id="ProtNLM"/>
    </source>
</evidence>
<organism evidence="1 2">
    <name type="scientific">Pseudonocardia ammonioxydans</name>
    <dbReference type="NCBI Taxonomy" id="260086"/>
    <lineage>
        <taxon>Bacteria</taxon>
        <taxon>Bacillati</taxon>
        <taxon>Actinomycetota</taxon>
        <taxon>Actinomycetes</taxon>
        <taxon>Pseudonocardiales</taxon>
        <taxon>Pseudonocardiaceae</taxon>
        <taxon>Pseudonocardia</taxon>
    </lineage>
</organism>
<dbReference type="InterPro" id="IPR054058">
    <property type="entry name" value="HTH_67"/>
</dbReference>
<dbReference type="OrthoDB" id="157052at2"/>
<evidence type="ECO:0000313" key="2">
    <source>
        <dbReference type="Proteomes" id="UP000199614"/>
    </source>
</evidence>
<dbReference type="RefSeq" id="WP_093344711.1">
    <property type="nucleotide sequence ID" value="NZ_FOUY01000017.1"/>
</dbReference>
<evidence type="ECO:0000313" key="1">
    <source>
        <dbReference type="EMBL" id="SFN60757.1"/>
    </source>
</evidence>
<accession>A0A1I5AEA0</accession>
<gene>
    <name evidence="1" type="ORF">SAMN05216207_1017118</name>
</gene>
<dbReference type="STRING" id="260086.SAMN05216207_1017118"/>
<dbReference type="Pfam" id="PF21863">
    <property type="entry name" value="HTH_67"/>
    <property type="match status" value="1"/>
</dbReference>
<name>A0A1I5AEA0_PSUAM</name>
<dbReference type="NCBIfam" id="NF047719">
    <property type="entry name" value="SCO6745_fam_HTH"/>
    <property type="match status" value="1"/>
</dbReference>